<accession>A0A4V0YB60</accession>
<sequence>MKYDDLDMDMDFAEVWLKHAPIQTWDHLFGEWAGMDEQGFIHLDSAQIITKDDSEMIENPPLTSIAIRIEDVSMIVCSDGRIVEYTPAETVDDHGWRTRLLEERDQLESRLSKLDNIYVDTAKTGGKDALYRRFGKQQALLMARQLIAMHDYLDILEERIKASFAGDIDESDSVKESR</sequence>
<dbReference type="InterPro" id="IPR054052">
    <property type="entry name" value="Y16Q-like"/>
</dbReference>
<proteinExistence type="predicted"/>
<name>A0A4V0YB60_9BIFI</name>
<gene>
    <name evidence="1" type="ORF">ESN35_06685</name>
</gene>
<organism evidence="1 2">
    <name type="scientific">Bifidobacterium pullorum subsp. gallinarum</name>
    <dbReference type="NCBI Taxonomy" id="78344"/>
    <lineage>
        <taxon>Bacteria</taxon>
        <taxon>Bacillati</taxon>
        <taxon>Actinomycetota</taxon>
        <taxon>Actinomycetes</taxon>
        <taxon>Bifidobacteriales</taxon>
        <taxon>Bifidobacteriaceae</taxon>
        <taxon>Bifidobacterium</taxon>
    </lineage>
</organism>
<dbReference type="RefSeq" id="WP_129237620.1">
    <property type="nucleotide sequence ID" value="NZ_CP035464.1"/>
</dbReference>
<dbReference type="Proteomes" id="UP000293589">
    <property type="component" value="Chromosome"/>
</dbReference>
<dbReference type="EMBL" id="CP035464">
    <property type="protein sequence ID" value="QAY33122.1"/>
    <property type="molecule type" value="Genomic_DNA"/>
</dbReference>
<reference evidence="1 2" key="1">
    <citation type="submission" date="2019-01" db="EMBL/GenBank/DDBJ databases">
        <title>Complete genome sequence of Bifidobacterium gallinarum CACC 514.</title>
        <authorList>
            <person name="Jung M."/>
        </authorList>
    </citation>
    <scope>NUCLEOTIDE SEQUENCE [LARGE SCALE GENOMIC DNA]</scope>
    <source>
        <strain evidence="1 2">CACC 514</strain>
    </source>
</reference>
<dbReference type="KEGG" id="bgx:ESN35_06685"/>
<evidence type="ECO:0000313" key="1">
    <source>
        <dbReference type="EMBL" id="QAY33122.1"/>
    </source>
</evidence>
<dbReference type="AlphaFoldDB" id="A0A4V0YB60"/>
<dbReference type="Pfam" id="PF21825">
    <property type="entry name" value="crAss001_48"/>
    <property type="match status" value="1"/>
</dbReference>
<evidence type="ECO:0000313" key="2">
    <source>
        <dbReference type="Proteomes" id="UP000293589"/>
    </source>
</evidence>
<protein>
    <submittedName>
        <fullName evidence="1">Uncharacterized protein</fullName>
    </submittedName>
</protein>